<evidence type="ECO:0000256" key="3">
    <source>
        <dbReference type="ARBA" id="ARBA00022963"/>
    </source>
</evidence>
<dbReference type="InterPro" id="IPR025483">
    <property type="entry name" value="Lipase_euk"/>
</dbReference>
<name>A0A8C3MTW9_GEOPR</name>
<dbReference type="PIRSF" id="PIRSF000862">
    <property type="entry name" value="Steryl_ester_lip"/>
    <property type="match status" value="1"/>
</dbReference>
<keyword evidence="8" id="KW-1185">Reference proteome</keyword>
<evidence type="ECO:0000256" key="1">
    <source>
        <dbReference type="ARBA" id="ARBA00010701"/>
    </source>
</evidence>
<dbReference type="GO" id="GO:0016788">
    <property type="term" value="F:hydrolase activity, acting on ester bonds"/>
    <property type="evidence" value="ECO:0007669"/>
    <property type="project" value="InterPro"/>
</dbReference>
<proteinExistence type="inferred from homology"/>
<evidence type="ECO:0000313" key="8">
    <source>
        <dbReference type="Proteomes" id="UP000694382"/>
    </source>
</evidence>
<dbReference type="InterPro" id="IPR029058">
    <property type="entry name" value="AB_hydrolase_fold"/>
</dbReference>
<dbReference type="Proteomes" id="UP000694382">
    <property type="component" value="Chromosome 6"/>
</dbReference>
<reference evidence="7" key="1">
    <citation type="submission" date="2020-02" db="EMBL/GenBank/DDBJ databases">
        <authorList>
            <person name="Enbody D E."/>
            <person name="Pettersson E M."/>
        </authorList>
    </citation>
    <scope>NUCLEOTIDE SEQUENCE [LARGE SCALE GENOMIC DNA]</scope>
</reference>
<keyword evidence="6" id="KW-0378">Hydrolase</keyword>
<keyword evidence="4" id="KW-0443">Lipid metabolism</keyword>
<dbReference type="Ensembl" id="ENSCPVT00000010659.2">
    <property type="protein sequence ID" value="ENSCPVP00000010207.2"/>
    <property type="gene ID" value="ENSCPVG00000007410.2"/>
</dbReference>
<dbReference type="InterPro" id="IPR000073">
    <property type="entry name" value="AB_hydrolase_1"/>
</dbReference>
<accession>A0A8U8B7V5</accession>
<comment type="similarity">
    <text evidence="1 6">Belongs to the AB hydrolase superfamily. Lipase family.</text>
</comment>
<dbReference type="FunFam" id="3.40.50.1820:FF:000012">
    <property type="entry name" value="Lipase"/>
    <property type="match status" value="1"/>
</dbReference>
<keyword evidence="3 6" id="KW-0442">Lipid degradation</keyword>
<protein>
    <recommendedName>
        <fullName evidence="6">Lipase</fullName>
    </recommendedName>
</protein>
<accession>A0A8C3MTW9</accession>
<keyword evidence="5" id="KW-0325">Glycoprotein</keyword>
<evidence type="ECO:0000256" key="6">
    <source>
        <dbReference type="PIRNR" id="PIRNR000862"/>
    </source>
</evidence>
<dbReference type="AlphaFoldDB" id="A0A8C3MTW9"/>
<dbReference type="Pfam" id="PF00561">
    <property type="entry name" value="Abhydrolase_1"/>
    <property type="match status" value="1"/>
</dbReference>
<dbReference type="Gene3D" id="3.40.50.1820">
    <property type="entry name" value="alpha/beta hydrolase"/>
    <property type="match status" value="1"/>
</dbReference>
<organism evidence="7 8">
    <name type="scientific">Geospiza parvula</name>
    <name type="common">Small tree-finch</name>
    <name type="synonym">Camarhynchus parvulus</name>
    <dbReference type="NCBI Taxonomy" id="87175"/>
    <lineage>
        <taxon>Eukaryota</taxon>
        <taxon>Metazoa</taxon>
        <taxon>Chordata</taxon>
        <taxon>Craniata</taxon>
        <taxon>Vertebrata</taxon>
        <taxon>Euteleostomi</taxon>
        <taxon>Archelosauria</taxon>
        <taxon>Archosauria</taxon>
        <taxon>Dinosauria</taxon>
        <taxon>Saurischia</taxon>
        <taxon>Theropoda</taxon>
        <taxon>Coelurosauria</taxon>
        <taxon>Aves</taxon>
        <taxon>Neognathae</taxon>
        <taxon>Neoaves</taxon>
        <taxon>Telluraves</taxon>
        <taxon>Australaves</taxon>
        <taxon>Passeriformes</taxon>
        <taxon>Thraupidae</taxon>
        <taxon>Camarhynchus</taxon>
    </lineage>
</organism>
<evidence type="ECO:0000256" key="2">
    <source>
        <dbReference type="ARBA" id="ARBA00022729"/>
    </source>
</evidence>
<evidence type="ECO:0000313" key="7">
    <source>
        <dbReference type="Ensembl" id="ENSCPVP00000010207.2"/>
    </source>
</evidence>
<dbReference type="PANTHER" id="PTHR11005">
    <property type="entry name" value="LYSOSOMAL ACID LIPASE-RELATED"/>
    <property type="match status" value="1"/>
</dbReference>
<keyword evidence="2" id="KW-0732">Signal</keyword>
<dbReference type="SUPFAM" id="SSF53474">
    <property type="entry name" value="alpha/beta-Hydrolases"/>
    <property type="match status" value="1"/>
</dbReference>
<dbReference type="GO" id="GO:0016042">
    <property type="term" value="P:lipid catabolic process"/>
    <property type="evidence" value="ECO:0007669"/>
    <property type="project" value="UniProtKB-KW"/>
</dbReference>
<sequence length="388" mass="43891">EMWLLMAVLLLIQAPTSSEGATKQKKALNPEALMNVSQIICHRGYPSEEYEVLTGDGYYIHLNRIPHGREKRKNRGAKPVVFLQHGIFGEGSHWVENLANNSLGFILADSGYDVWLANSRGTSWSRRHQHLSADQVEFWDFSFHEMAMFDLPAAIDFVLQKTGQKQLHYVGYSQGCSIAFIAFSSIPKLAQKVKMFFALAPAVSLKHTKSPFMKMQLLMDDKFKMIPVRDLLHTLLSGCSGKHLAAATPLPSAGKHPQLGFVSLQTRLDVYTSHYPDGTSVKNIIHWAQVGPLTHTHPWDGPFTETPRVPQDTPPLYRLEEMPVPTAVWSGGQDWAADWRDVLQLLPRISHLVTYTHIPDWNHWDFVWGLDAPGRLYSSILRMMEGSR</sequence>
<reference evidence="7" key="2">
    <citation type="submission" date="2025-08" db="UniProtKB">
        <authorList>
            <consortium name="Ensembl"/>
        </authorList>
    </citation>
    <scope>IDENTIFICATION</scope>
</reference>
<evidence type="ECO:0000256" key="4">
    <source>
        <dbReference type="ARBA" id="ARBA00023098"/>
    </source>
</evidence>
<reference evidence="7" key="3">
    <citation type="submission" date="2025-09" db="UniProtKB">
        <authorList>
            <consortium name="Ensembl"/>
        </authorList>
    </citation>
    <scope>IDENTIFICATION</scope>
</reference>
<evidence type="ECO:0000256" key="5">
    <source>
        <dbReference type="ARBA" id="ARBA00023180"/>
    </source>
</evidence>